<evidence type="ECO:0000313" key="2">
    <source>
        <dbReference type="EMBL" id="MDK2040952.1"/>
    </source>
</evidence>
<dbReference type="Gene3D" id="2.60.120.1440">
    <property type="match status" value="1"/>
</dbReference>
<dbReference type="EMBL" id="JAQTJK010000003">
    <property type="protein sequence ID" value="MDK2040952.1"/>
    <property type="molecule type" value="Genomic_DNA"/>
</dbReference>
<accession>A0AAW6VFL6</accession>
<dbReference type="Pfam" id="PF04773">
    <property type="entry name" value="FecR"/>
    <property type="match status" value="1"/>
</dbReference>
<reference evidence="2" key="2">
    <citation type="submission" date="2023-02" db="EMBL/GenBank/DDBJ databases">
        <authorList>
            <person name="Concha-Toloza M."/>
            <person name="Lopez-Cantillo M."/>
            <person name="Molina-Mora J."/>
            <person name="Collado L."/>
        </authorList>
    </citation>
    <scope>NUCLEOTIDE SEQUENCE</scope>
    <source>
        <strain evidence="2">FR1p153A2</strain>
    </source>
</reference>
<evidence type="ECO:0000313" key="3">
    <source>
        <dbReference type="Proteomes" id="UP001237501"/>
    </source>
</evidence>
<name>A0AAW6VFL6_9BACT</name>
<comment type="caution">
    <text evidence="2">The sequence shown here is derived from an EMBL/GenBank/DDBJ whole genome shotgun (WGS) entry which is preliminary data.</text>
</comment>
<dbReference type="AlphaFoldDB" id="A0AAW6VFL6"/>
<reference evidence="2" key="1">
    <citation type="journal article" date="2023" name="Antibiotics">
        <title>Genomic Characterization of Antibiotic-Resistant Campylobacterales Isolated from Chilean Poultry Meat.</title>
        <authorList>
            <person name="Concha-Toloza M."/>
            <person name="Lopez-Cantillo M."/>
            <person name="Molina-Mora J.A."/>
            <person name="Collado L."/>
        </authorList>
    </citation>
    <scope>NUCLEOTIDE SEQUENCE</scope>
    <source>
        <strain evidence="2">FR1p153A2</strain>
    </source>
</reference>
<dbReference type="PANTHER" id="PTHR38731">
    <property type="entry name" value="LIPL45-RELATED LIPOPROTEIN-RELATED"/>
    <property type="match status" value="1"/>
</dbReference>
<dbReference type="RefSeq" id="WP_152059469.1">
    <property type="nucleotide sequence ID" value="NZ_CABVSN010000001.1"/>
</dbReference>
<protein>
    <submittedName>
        <fullName evidence="2">FecR family protein</fullName>
    </submittedName>
</protein>
<dbReference type="Proteomes" id="UP001237501">
    <property type="component" value="Unassembled WGS sequence"/>
</dbReference>
<gene>
    <name evidence="2" type="ORF">PT517_04030</name>
</gene>
<dbReference type="PANTHER" id="PTHR38731:SF3">
    <property type="entry name" value="BLL6125 PROTEIN"/>
    <property type="match status" value="1"/>
</dbReference>
<dbReference type="InterPro" id="IPR006860">
    <property type="entry name" value="FecR"/>
</dbReference>
<feature type="domain" description="FecR protein" evidence="1">
    <location>
        <begin position="50"/>
        <end position="152"/>
    </location>
</feature>
<evidence type="ECO:0000259" key="1">
    <source>
        <dbReference type="Pfam" id="PF04773"/>
    </source>
</evidence>
<organism evidence="2 3">
    <name type="scientific">Aliarcobacter butzleri</name>
    <dbReference type="NCBI Taxonomy" id="28197"/>
    <lineage>
        <taxon>Bacteria</taxon>
        <taxon>Pseudomonadati</taxon>
        <taxon>Campylobacterota</taxon>
        <taxon>Epsilonproteobacteria</taxon>
        <taxon>Campylobacterales</taxon>
        <taxon>Arcobacteraceae</taxon>
        <taxon>Aliarcobacter</taxon>
    </lineage>
</organism>
<sequence>MLKVFTLVLLFASFLFANIGTVSLLEGKATILRNGQTLGANIGDKVENKDVISTQVNSKIKITFIDNTIVTIGKESSLNIEEYIFNTSTKEAKTELNVLKGAFHTITGEIGKVNPDKFKLKTKSASIGIRGTEFYGDENRIVCTQGRIIVLSNSVSVDVPSGNYINIFANQRPSAPLPLENNTLDNIIERLNTNNQSNNNGVDNFNNVPSSPLALEGSTLRTLDNLDNQNSWGNWNENLQALQDDKNNAILNNSIQDGINSNNNPTIAITEPSITKTEPSYIQSLMDSVNLTQLSFVGNISSTELNPGENIINNTIRIDIFLGSYANYVQGDFNFSTNQLRSYSGSFYNSTINKDGFWASDYSDSFIEGKFYGKNISSVGGIIVMQRPGDPTTNGTFSATR</sequence>
<proteinExistence type="predicted"/>